<protein>
    <submittedName>
        <fullName evidence="2">GDP/UDP-N,N'-diacetylbacillosamine 2-epimerase (Hydrolysing)</fullName>
    </submittedName>
</protein>
<keyword evidence="3" id="KW-1185">Reference proteome</keyword>
<dbReference type="InterPro" id="IPR003331">
    <property type="entry name" value="UDP_GlcNAc_Epimerase_2_dom"/>
</dbReference>
<dbReference type="SUPFAM" id="SSF53756">
    <property type="entry name" value="UDP-Glycosyltransferase/glycogen phosphorylase"/>
    <property type="match status" value="1"/>
</dbReference>
<reference evidence="3" key="1">
    <citation type="submission" date="2016-10" db="EMBL/GenBank/DDBJ databases">
        <authorList>
            <person name="Varghese N."/>
            <person name="Submissions S."/>
        </authorList>
    </citation>
    <scope>NUCLEOTIDE SEQUENCE [LARGE SCALE GENOMIC DNA]</scope>
    <source>
        <strain evidence="3">DSM 19891</strain>
    </source>
</reference>
<dbReference type="InterPro" id="IPR020004">
    <property type="entry name" value="UDP-GlcNAc_Epase"/>
</dbReference>
<dbReference type="CDD" id="cd03786">
    <property type="entry name" value="GTB_UDP-GlcNAc_2-Epimerase"/>
    <property type="match status" value="1"/>
</dbReference>
<dbReference type="InterPro" id="IPR029767">
    <property type="entry name" value="WecB-like"/>
</dbReference>
<dbReference type="STRING" id="440514.SAMN04488010_0784"/>
<organism evidence="2 3">
    <name type="scientific">Maribacter stanieri</name>
    <dbReference type="NCBI Taxonomy" id="440514"/>
    <lineage>
        <taxon>Bacteria</taxon>
        <taxon>Pseudomonadati</taxon>
        <taxon>Bacteroidota</taxon>
        <taxon>Flavobacteriia</taxon>
        <taxon>Flavobacteriales</taxon>
        <taxon>Flavobacteriaceae</taxon>
        <taxon>Maribacter</taxon>
    </lineage>
</organism>
<evidence type="ECO:0000313" key="3">
    <source>
        <dbReference type="Proteomes" id="UP000199462"/>
    </source>
</evidence>
<dbReference type="GO" id="GO:0006047">
    <property type="term" value="P:UDP-N-acetylglucosamine metabolic process"/>
    <property type="evidence" value="ECO:0007669"/>
    <property type="project" value="InterPro"/>
</dbReference>
<sequence length="387" mass="43022">MRNIAVVTGTRAEYGLLKPLLYAIKETEGFKLQLLVTGMHLMSEFGNTYQQIEKDGFEIDAKVEDGLEGDDALAISSAVGRAVIGFAEAYNRLEPNLIVVLGDRSEILAAVTAAIIANIPVAHIHGGETTEGAYDEFIRHAITKMSHLHFASCEIYRKRIIQLGENPTTVFNVGAIGIDSIKKLELLSIDEFEKAINYKLNKTNVLITFHPVTLEDDTAEYQFQELIDALDILSEVTLIFTKPNSDKGGASIVKIIDNYVTRNPNKAISFNSLGQLRYLSALQYVDFVIGNSSSGILEVPIFKKPTINIGDRQKGREMTKSIINCKPNKKDIFQAIQKALNAQFNIEIQNQSNPYGNGTATNQIMDVLVRSHLKNTKKSFYDLYNEL</sequence>
<dbReference type="PANTHER" id="PTHR43174:SF3">
    <property type="entry name" value="UDP-N-ACETYLGLUCOSAMINE 2-EPIMERASE"/>
    <property type="match status" value="1"/>
</dbReference>
<gene>
    <name evidence="2" type="ORF">SAMN04488010_0784</name>
</gene>
<proteinExistence type="predicted"/>
<dbReference type="GO" id="GO:0004553">
    <property type="term" value="F:hydrolase activity, hydrolyzing O-glycosyl compounds"/>
    <property type="evidence" value="ECO:0007669"/>
    <property type="project" value="InterPro"/>
</dbReference>
<dbReference type="AlphaFoldDB" id="A0A1I6HUF8"/>
<accession>A0A1I6HUF8</accession>
<dbReference type="Pfam" id="PF02350">
    <property type="entry name" value="Epimerase_2"/>
    <property type="match status" value="1"/>
</dbReference>
<evidence type="ECO:0000259" key="1">
    <source>
        <dbReference type="Pfam" id="PF02350"/>
    </source>
</evidence>
<dbReference type="EMBL" id="FOYX01000001">
    <property type="protein sequence ID" value="SFR58047.1"/>
    <property type="molecule type" value="Genomic_DNA"/>
</dbReference>
<feature type="domain" description="UDP-N-acetylglucosamine 2-epimerase" evidence="1">
    <location>
        <begin position="23"/>
        <end position="368"/>
    </location>
</feature>
<dbReference type="PANTHER" id="PTHR43174">
    <property type="entry name" value="UDP-N-ACETYLGLUCOSAMINE 2-EPIMERASE"/>
    <property type="match status" value="1"/>
</dbReference>
<dbReference type="NCBIfam" id="TIGR03568">
    <property type="entry name" value="NeuC_NnaA"/>
    <property type="match status" value="1"/>
</dbReference>
<dbReference type="Gene3D" id="3.40.50.2000">
    <property type="entry name" value="Glycogen Phosphorylase B"/>
    <property type="match status" value="2"/>
</dbReference>
<dbReference type="Proteomes" id="UP000199462">
    <property type="component" value="Unassembled WGS sequence"/>
</dbReference>
<name>A0A1I6HUF8_9FLAO</name>
<evidence type="ECO:0000313" key="2">
    <source>
        <dbReference type="EMBL" id="SFR58047.1"/>
    </source>
</evidence>
<dbReference type="RefSeq" id="WP_027065476.1">
    <property type="nucleotide sequence ID" value="NZ_FOYX01000001.1"/>
</dbReference>